<evidence type="ECO:0008006" key="3">
    <source>
        <dbReference type="Google" id="ProtNLM"/>
    </source>
</evidence>
<evidence type="ECO:0000313" key="1">
    <source>
        <dbReference type="EMBL" id="CAE6441469.1"/>
    </source>
</evidence>
<dbReference type="PANTHER" id="PTHR37816">
    <property type="entry name" value="YALI0E33011P"/>
    <property type="match status" value="1"/>
</dbReference>
<accession>A0A8H3G5V5</accession>
<evidence type="ECO:0000313" key="2">
    <source>
        <dbReference type="Proteomes" id="UP000663841"/>
    </source>
</evidence>
<dbReference type="EMBL" id="CAJMWW010000093">
    <property type="protein sequence ID" value="CAE6441469.1"/>
    <property type="molecule type" value="Genomic_DNA"/>
</dbReference>
<dbReference type="Gene3D" id="3.40.50.300">
    <property type="entry name" value="P-loop containing nucleotide triphosphate hydrolases"/>
    <property type="match status" value="2"/>
</dbReference>
<dbReference type="AlphaFoldDB" id="A0A8H3G5V5"/>
<name>A0A8H3G5V5_9AGAM</name>
<sequence length="298" mass="33077">MTHIEGHSQVTKSILNFQGPPPMGSLRPLLGQDGIYRISIVGNSGSGKSTLGRQLSKHLQIPYKSIDELFWNPGWIPTHPDALRDQVQTFIESNPGGWVLDGNFSQMIGPIVQDAATDVLWLDPPLLINFWRVLQRTFGRLFLGEPSCAPGCDEDVRETLGSKKSILLYCLSQHSICRAQFRPIWEQESVEAGRGKWKRFGGWGDKDGVYRVAIVGNCGSGKSTLASQLSEMLGIPYLPLDEVYWTPGWVPTSPEAFKHRVKAFLDSHPKGWIVDGNYMPIVGSTIQDAATDILCKSR</sequence>
<dbReference type="SUPFAM" id="SSF52540">
    <property type="entry name" value="P-loop containing nucleoside triphosphate hydrolases"/>
    <property type="match status" value="2"/>
</dbReference>
<dbReference type="Proteomes" id="UP000663841">
    <property type="component" value="Unassembled WGS sequence"/>
</dbReference>
<reference evidence="1" key="1">
    <citation type="submission" date="2021-01" db="EMBL/GenBank/DDBJ databases">
        <authorList>
            <person name="Kaushik A."/>
        </authorList>
    </citation>
    <scope>NUCLEOTIDE SEQUENCE</scope>
    <source>
        <strain evidence="1">AG3-T5</strain>
    </source>
</reference>
<proteinExistence type="predicted"/>
<dbReference type="InterPro" id="IPR052922">
    <property type="entry name" value="Cytidylate_Kinase-2"/>
</dbReference>
<protein>
    <recommendedName>
        <fullName evidence="3">Adenylate kinase</fullName>
    </recommendedName>
</protein>
<comment type="caution">
    <text evidence="1">The sequence shown here is derived from an EMBL/GenBank/DDBJ whole genome shotgun (WGS) entry which is preliminary data.</text>
</comment>
<dbReference type="InterPro" id="IPR027417">
    <property type="entry name" value="P-loop_NTPase"/>
</dbReference>
<gene>
    <name evidence="1" type="ORF">RDB_LOCUS95792</name>
</gene>
<organism evidence="1 2">
    <name type="scientific">Rhizoctonia solani</name>
    <dbReference type="NCBI Taxonomy" id="456999"/>
    <lineage>
        <taxon>Eukaryota</taxon>
        <taxon>Fungi</taxon>
        <taxon>Dikarya</taxon>
        <taxon>Basidiomycota</taxon>
        <taxon>Agaricomycotina</taxon>
        <taxon>Agaricomycetes</taxon>
        <taxon>Cantharellales</taxon>
        <taxon>Ceratobasidiaceae</taxon>
        <taxon>Rhizoctonia</taxon>
    </lineage>
</organism>
<dbReference type="PANTHER" id="PTHR37816:SF1">
    <property type="entry name" value="TOXIN"/>
    <property type="match status" value="1"/>
</dbReference>